<dbReference type="GO" id="GO:0032259">
    <property type="term" value="P:methylation"/>
    <property type="evidence" value="ECO:0007669"/>
    <property type="project" value="UniProtKB-KW"/>
</dbReference>
<sequence>MEVMQVLHMNKGEGETSYAKNSIVQRKIISVATVIIQEAVEECLEKNFPDSMGIADLGCSSGPNTLMVISDIIDTIYATINQKGIPLPELRVSLNDLPGNDFNNVFISFPEFYNQLKTEKNIGPEGCFISGVPGSFYGRLFPKKSLHFVHSSSSLHWLSQEVRSEVEEEGSFTIKCLEAFESEWDGGAPINNNFQKYNNKIENYNLSRGQQVAKTIRAVVESMLEVHFGRETMDELFKRYAEMVGDYFSRTTAKYVDLVGLGQVVDFVEFTISFSPKMGQTNGVSKCAELGLPLVVGRNEERTFAHIRINHRVRLIKLGIVVCFQPRAERS</sequence>
<dbReference type="InterPro" id="IPR005299">
    <property type="entry name" value="MeTrfase_7"/>
</dbReference>
<evidence type="ECO:0000313" key="7">
    <source>
        <dbReference type="Proteomes" id="UP000834106"/>
    </source>
</evidence>
<evidence type="ECO:0000256" key="3">
    <source>
        <dbReference type="ARBA" id="ARBA00022679"/>
    </source>
</evidence>
<dbReference type="PANTHER" id="PTHR31009">
    <property type="entry name" value="S-ADENOSYL-L-METHIONINE:CARBOXYL METHYLTRANSFERASE FAMILY PROTEIN"/>
    <property type="match status" value="1"/>
</dbReference>
<dbReference type="Proteomes" id="UP000834106">
    <property type="component" value="Chromosome 22"/>
</dbReference>
<keyword evidence="7" id="KW-1185">Reference proteome</keyword>
<accession>A0AAD2EC42</accession>
<dbReference type="InterPro" id="IPR029063">
    <property type="entry name" value="SAM-dependent_MTases_sf"/>
</dbReference>
<reference evidence="6" key="1">
    <citation type="submission" date="2023-05" db="EMBL/GenBank/DDBJ databases">
        <authorList>
            <person name="Huff M."/>
        </authorList>
    </citation>
    <scope>NUCLEOTIDE SEQUENCE</scope>
</reference>
<name>A0AAD2EC42_9LAMI</name>
<dbReference type="Gene3D" id="3.40.50.150">
    <property type="entry name" value="Vaccinia Virus protein VP39"/>
    <property type="match status" value="1"/>
</dbReference>
<evidence type="ECO:0000313" key="6">
    <source>
        <dbReference type="EMBL" id="CAI9786522.1"/>
    </source>
</evidence>
<evidence type="ECO:0000256" key="5">
    <source>
        <dbReference type="ARBA" id="ARBA00022842"/>
    </source>
</evidence>
<dbReference type="GO" id="GO:0046872">
    <property type="term" value="F:metal ion binding"/>
    <property type="evidence" value="ECO:0007669"/>
    <property type="project" value="UniProtKB-KW"/>
</dbReference>
<dbReference type="Gene3D" id="1.10.1200.270">
    <property type="entry name" value="Methyltransferase, alpha-helical capping domain"/>
    <property type="match status" value="1"/>
</dbReference>
<protein>
    <submittedName>
        <fullName evidence="6">Uncharacterized protein</fullName>
    </submittedName>
</protein>
<dbReference type="SUPFAM" id="SSF53335">
    <property type="entry name" value="S-adenosyl-L-methionine-dependent methyltransferases"/>
    <property type="match status" value="1"/>
</dbReference>
<gene>
    <name evidence="6" type="ORF">FPE_LOCUS33952</name>
</gene>
<dbReference type="EMBL" id="OU503057">
    <property type="protein sequence ID" value="CAI9786522.1"/>
    <property type="molecule type" value="Genomic_DNA"/>
</dbReference>
<evidence type="ECO:0000256" key="1">
    <source>
        <dbReference type="ARBA" id="ARBA00007967"/>
    </source>
</evidence>
<keyword evidence="4" id="KW-0479">Metal-binding</keyword>
<keyword evidence="5" id="KW-0460">Magnesium</keyword>
<keyword evidence="3" id="KW-0808">Transferase</keyword>
<keyword evidence="2" id="KW-0489">Methyltransferase</keyword>
<organism evidence="6 7">
    <name type="scientific">Fraxinus pennsylvanica</name>
    <dbReference type="NCBI Taxonomy" id="56036"/>
    <lineage>
        <taxon>Eukaryota</taxon>
        <taxon>Viridiplantae</taxon>
        <taxon>Streptophyta</taxon>
        <taxon>Embryophyta</taxon>
        <taxon>Tracheophyta</taxon>
        <taxon>Spermatophyta</taxon>
        <taxon>Magnoliopsida</taxon>
        <taxon>eudicotyledons</taxon>
        <taxon>Gunneridae</taxon>
        <taxon>Pentapetalae</taxon>
        <taxon>asterids</taxon>
        <taxon>lamiids</taxon>
        <taxon>Lamiales</taxon>
        <taxon>Oleaceae</taxon>
        <taxon>Oleeae</taxon>
        <taxon>Fraxinus</taxon>
    </lineage>
</organism>
<dbReference type="InterPro" id="IPR042086">
    <property type="entry name" value="MeTrfase_capping"/>
</dbReference>
<proteinExistence type="inferred from homology"/>
<dbReference type="Pfam" id="PF03492">
    <property type="entry name" value="Methyltransf_7"/>
    <property type="match status" value="1"/>
</dbReference>
<dbReference type="GO" id="GO:0008168">
    <property type="term" value="F:methyltransferase activity"/>
    <property type="evidence" value="ECO:0007669"/>
    <property type="project" value="UniProtKB-KW"/>
</dbReference>
<dbReference type="AlphaFoldDB" id="A0AAD2EC42"/>
<evidence type="ECO:0000256" key="4">
    <source>
        <dbReference type="ARBA" id="ARBA00022723"/>
    </source>
</evidence>
<comment type="similarity">
    <text evidence="1">Belongs to the methyltransferase superfamily. Type-7 methyltransferase family.</text>
</comment>
<evidence type="ECO:0000256" key="2">
    <source>
        <dbReference type="ARBA" id="ARBA00022603"/>
    </source>
</evidence>